<sequence>MKTTSIGTHLDWIGISASLACAIHCMALPFLLSALPILGLGFLANPWIEYLVIVLSLFLAAFAISHGFSRHHRKSLPILLVVIGFSVILAGLVWGHGHGLAPIETAGPVQLKRLVKSHRTNDHFITPIGAMLVALGHFANWLYIRKSKSGCLLPEPKHR</sequence>
<dbReference type="Pfam" id="PF03203">
    <property type="entry name" value="MerC"/>
    <property type="match status" value="1"/>
</dbReference>
<proteinExistence type="predicted"/>
<dbReference type="InterPro" id="IPR004891">
    <property type="entry name" value="Mercury-R_MerC"/>
</dbReference>
<comment type="caution">
    <text evidence="2">The sequence shown here is derived from an EMBL/GenBank/DDBJ whole genome shotgun (WGS) entry which is preliminary data.</text>
</comment>
<keyword evidence="1" id="KW-0812">Transmembrane</keyword>
<keyword evidence="1" id="KW-1133">Transmembrane helix</keyword>
<gene>
    <name evidence="2" type="ORF">J0A68_12770</name>
</gene>
<feature type="transmembrane region" description="Helical" evidence="1">
    <location>
        <begin position="47"/>
        <end position="64"/>
    </location>
</feature>
<feature type="transmembrane region" description="Helical" evidence="1">
    <location>
        <begin position="76"/>
        <end position="94"/>
    </location>
</feature>
<reference evidence="2 3" key="1">
    <citation type="submission" date="2021-03" db="EMBL/GenBank/DDBJ databases">
        <title>novel species isolated from a fishpond in China.</title>
        <authorList>
            <person name="Lu H."/>
            <person name="Cai Z."/>
        </authorList>
    </citation>
    <scope>NUCLEOTIDE SEQUENCE [LARGE SCALE GENOMIC DNA]</scope>
    <source>
        <strain evidence="2 3">H41</strain>
    </source>
</reference>
<dbReference type="Proteomes" id="UP000664317">
    <property type="component" value="Unassembled WGS sequence"/>
</dbReference>
<evidence type="ECO:0000313" key="2">
    <source>
        <dbReference type="EMBL" id="MBN7811823.1"/>
    </source>
</evidence>
<feature type="transmembrane region" description="Helical" evidence="1">
    <location>
        <begin position="124"/>
        <end position="144"/>
    </location>
</feature>
<evidence type="ECO:0000313" key="3">
    <source>
        <dbReference type="Proteomes" id="UP000664317"/>
    </source>
</evidence>
<keyword evidence="1" id="KW-0472">Membrane</keyword>
<dbReference type="RefSeq" id="WP_206578606.1">
    <property type="nucleotide sequence ID" value="NZ_JAFKCT010000005.1"/>
</dbReference>
<organism evidence="2 3">
    <name type="scientific">Algoriphagus oliviformis</name>
    <dbReference type="NCBI Taxonomy" id="2811231"/>
    <lineage>
        <taxon>Bacteria</taxon>
        <taxon>Pseudomonadati</taxon>
        <taxon>Bacteroidota</taxon>
        <taxon>Cytophagia</taxon>
        <taxon>Cytophagales</taxon>
        <taxon>Cyclobacteriaceae</taxon>
        <taxon>Algoriphagus</taxon>
    </lineage>
</organism>
<dbReference type="EMBL" id="JAFKCT010000005">
    <property type="protein sequence ID" value="MBN7811823.1"/>
    <property type="molecule type" value="Genomic_DNA"/>
</dbReference>
<name>A0ABS3C3X3_9BACT</name>
<protein>
    <submittedName>
        <fullName evidence="2">MerC domain-containing protein</fullName>
    </submittedName>
</protein>
<keyword evidence="3" id="KW-1185">Reference proteome</keyword>
<accession>A0ABS3C3X3</accession>
<feature type="transmembrane region" description="Helical" evidence="1">
    <location>
        <begin position="12"/>
        <end position="35"/>
    </location>
</feature>
<evidence type="ECO:0000256" key="1">
    <source>
        <dbReference type="SAM" id="Phobius"/>
    </source>
</evidence>